<gene>
    <name evidence="5" type="ORF">SAMN05661093_02525</name>
</gene>
<dbReference type="InterPro" id="IPR019888">
    <property type="entry name" value="Tscrpt_reg_AsnC-like"/>
</dbReference>
<reference evidence="5 6" key="1">
    <citation type="submission" date="2017-04" db="EMBL/GenBank/DDBJ databases">
        <authorList>
            <person name="Afonso C.L."/>
            <person name="Miller P.J."/>
            <person name="Scott M.A."/>
            <person name="Spackman E."/>
            <person name="Goraichik I."/>
            <person name="Dimitrov K.M."/>
            <person name="Suarez D.L."/>
            <person name="Swayne D.E."/>
        </authorList>
    </citation>
    <scope>NUCLEOTIDE SEQUENCE [LARGE SCALE GENOMIC DNA]</scope>
    <source>
        <strain evidence="5 6">DSM 43828</strain>
    </source>
</reference>
<evidence type="ECO:0000313" key="6">
    <source>
        <dbReference type="Proteomes" id="UP000192674"/>
    </source>
</evidence>
<dbReference type="Pfam" id="PF13404">
    <property type="entry name" value="HTH_AsnC-type"/>
    <property type="match status" value="2"/>
</dbReference>
<dbReference type="PANTHER" id="PTHR30154">
    <property type="entry name" value="LEUCINE-RESPONSIVE REGULATORY PROTEIN"/>
    <property type="match status" value="1"/>
</dbReference>
<keyword evidence="1" id="KW-0805">Transcription regulation</keyword>
<evidence type="ECO:0000259" key="4">
    <source>
        <dbReference type="PROSITE" id="PS50956"/>
    </source>
</evidence>
<keyword evidence="3" id="KW-0804">Transcription</keyword>
<dbReference type="InterPro" id="IPR011008">
    <property type="entry name" value="Dimeric_a/b-barrel"/>
</dbReference>
<dbReference type="PRINTS" id="PR00033">
    <property type="entry name" value="HTHASNC"/>
</dbReference>
<accession>A0A1W2CVH1</accession>
<name>A0A1W2CVH1_KIBAR</name>
<keyword evidence="6" id="KW-1185">Reference proteome</keyword>
<organism evidence="5 6">
    <name type="scientific">Kibdelosporangium aridum</name>
    <dbReference type="NCBI Taxonomy" id="2030"/>
    <lineage>
        <taxon>Bacteria</taxon>
        <taxon>Bacillati</taxon>
        <taxon>Actinomycetota</taxon>
        <taxon>Actinomycetes</taxon>
        <taxon>Pseudonocardiales</taxon>
        <taxon>Pseudonocardiaceae</taxon>
        <taxon>Kibdelosporangium</taxon>
    </lineage>
</organism>
<dbReference type="Gene3D" id="1.10.10.10">
    <property type="entry name" value="Winged helix-like DNA-binding domain superfamily/Winged helix DNA-binding domain"/>
    <property type="match status" value="2"/>
</dbReference>
<evidence type="ECO:0000256" key="3">
    <source>
        <dbReference type="ARBA" id="ARBA00023163"/>
    </source>
</evidence>
<dbReference type="GO" id="GO:0043200">
    <property type="term" value="P:response to amino acid"/>
    <property type="evidence" value="ECO:0007669"/>
    <property type="project" value="TreeGrafter"/>
</dbReference>
<evidence type="ECO:0000256" key="2">
    <source>
        <dbReference type="ARBA" id="ARBA00023125"/>
    </source>
</evidence>
<dbReference type="Gene3D" id="3.30.70.920">
    <property type="match status" value="1"/>
</dbReference>
<protein>
    <submittedName>
        <fullName evidence="5">DNA-binding transcriptional regulator, Lrp family</fullName>
    </submittedName>
</protein>
<evidence type="ECO:0000313" key="5">
    <source>
        <dbReference type="EMBL" id="SMC89235.1"/>
    </source>
</evidence>
<dbReference type="InterPro" id="IPR036388">
    <property type="entry name" value="WH-like_DNA-bd_sf"/>
</dbReference>
<feature type="domain" description="HTH asnC-type" evidence="4">
    <location>
        <begin position="8"/>
        <end position="51"/>
    </location>
</feature>
<dbReference type="GO" id="GO:0043565">
    <property type="term" value="F:sequence-specific DNA binding"/>
    <property type="evidence" value="ECO:0007669"/>
    <property type="project" value="InterPro"/>
</dbReference>
<dbReference type="PROSITE" id="PS50956">
    <property type="entry name" value="HTH_ASNC_2"/>
    <property type="match status" value="2"/>
</dbReference>
<dbReference type="InterPro" id="IPR036390">
    <property type="entry name" value="WH_DNA-bd_sf"/>
</dbReference>
<dbReference type="Proteomes" id="UP000192674">
    <property type="component" value="Unassembled WGS sequence"/>
</dbReference>
<feature type="domain" description="HTH asnC-type" evidence="4">
    <location>
        <begin position="179"/>
        <end position="239"/>
    </location>
</feature>
<dbReference type="Pfam" id="PF01037">
    <property type="entry name" value="AsnC_trans_reg"/>
    <property type="match status" value="1"/>
</dbReference>
<proteinExistence type="predicted"/>
<keyword evidence="2 5" id="KW-0238">DNA-binding</keyword>
<sequence>MPLLSAEIDDVDRALIHALEVDGRAPFSKIADVLGVSDQTIARRYRRLRAESIATVVGQTAPWRVGQVRWYLRIRVEPSAALAVARALARRPRTYWVQMNSGGTEITCVAQSTSPEEPDNLLLQQLPKTPRVIDVSAHSILNVFLGDEAIYPSVLDALTPDQVEALLPPLSITDEIIPLDEADQRMLAVLELDGRAGFAELAKATGWSESTVRRRLDYLRECGAVYFDVDINSAAIGLMSETQMWMSVAPSEIQRTGEILASHPEIVFVAAMTGTANIGATACCRDVPTFYRYLTTKIASLDAIKQIETAPVIRTVKRGATIVT</sequence>
<dbReference type="SMART" id="SM00344">
    <property type="entry name" value="HTH_ASNC"/>
    <property type="match status" value="2"/>
</dbReference>
<dbReference type="SUPFAM" id="SSF54909">
    <property type="entry name" value="Dimeric alpha+beta barrel"/>
    <property type="match status" value="1"/>
</dbReference>
<dbReference type="GO" id="GO:0005829">
    <property type="term" value="C:cytosol"/>
    <property type="evidence" value="ECO:0007669"/>
    <property type="project" value="TreeGrafter"/>
</dbReference>
<dbReference type="PANTHER" id="PTHR30154:SF34">
    <property type="entry name" value="TRANSCRIPTIONAL REGULATOR AZLB"/>
    <property type="match status" value="1"/>
</dbReference>
<dbReference type="InterPro" id="IPR000485">
    <property type="entry name" value="AsnC-type_HTH_dom"/>
</dbReference>
<dbReference type="SUPFAM" id="SSF46785">
    <property type="entry name" value="Winged helix' DNA-binding domain"/>
    <property type="match status" value="2"/>
</dbReference>
<evidence type="ECO:0000256" key="1">
    <source>
        <dbReference type="ARBA" id="ARBA00023015"/>
    </source>
</evidence>
<dbReference type="InterPro" id="IPR019887">
    <property type="entry name" value="Tscrpt_reg_AsnC/Lrp_C"/>
</dbReference>
<dbReference type="AlphaFoldDB" id="A0A1W2CVH1"/>
<dbReference type="EMBL" id="FWXV01000002">
    <property type="protein sequence ID" value="SMC89235.1"/>
    <property type="molecule type" value="Genomic_DNA"/>
</dbReference>